<protein>
    <recommendedName>
        <fullName evidence="2">histidine kinase</fullName>
        <ecNumber evidence="2">2.7.13.3</ecNumber>
    </recommendedName>
</protein>
<dbReference type="SMART" id="SM00065">
    <property type="entry name" value="GAF"/>
    <property type="match status" value="1"/>
</dbReference>
<feature type="transmembrane region" description="Helical" evidence="9">
    <location>
        <begin position="166"/>
        <end position="189"/>
    </location>
</feature>
<dbReference type="InterPro" id="IPR003594">
    <property type="entry name" value="HATPase_dom"/>
</dbReference>
<dbReference type="PANTHER" id="PTHR43065">
    <property type="entry name" value="SENSOR HISTIDINE KINASE"/>
    <property type="match status" value="1"/>
</dbReference>
<feature type="transmembrane region" description="Helical" evidence="9">
    <location>
        <begin position="126"/>
        <end position="145"/>
    </location>
</feature>
<feature type="transmembrane region" description="Helical" evidence="9">
    <location>
        <begin position="242"/>
        <end position="262"/>
    </location>
</feature>
<dbReference type="PROSITE" id="PS50109">
    <property type="entry name" value="HIS_KIN"/>
    <property type="match status" value="1"/>
</dbReference>
<dbReference type="PANTHER" id="PTHR43065:SF10">
    <property type="entry name" value="PEROXIDE STRESS-ACTIVATED HISTIDINE KINASE MAK3"/>
    <property type="match status" value="1"/>
</dbReference>
<evidence type="ECO:0000256" key="5">
    <source>
        <dbReference type="ARBA" id="ARBA00022741"/>
    </source>
</evidence>
<dbReference type="SMART" id="SM00387">
    <property type="entry name" value="HATPase_c"/>
    <property type="match status" value="1"/>
</dbReference>
<evidence type="ECO:0000256" key="9">
    <source>
        <dbReference type="SAM" id="Phobius"/>
    </source>
</evidence>
<keyword evidence="6" id="KW-0418">Kinase</keyword>
<dbReference type="InterPro" id="IPR029016">
    <property type="entry name" value="GAF-like_dom_sf"/>
</dbReference>
<keyword evidence="4" id="KW-0808">Transferase</keyword>
<dbReference type="InterPro" id="IPR004358">
    <property type="entry name" value="Sig_transdc_His_kin-like_C"/>
</dbReference>
<evidence type="ECO:0000256" key="3">
    <source>
        <dbReference type="ARBA" id="ARBA00022553"/>
    </source>
</evidence>
<evidence type="ECO:0000313" key="12">
    <source>
        <dbReference type="Proteomes" id="UP000229278"/>
    </source>
</evidence>
<keyword evidence="8" id="KW-0902">Two-component regulatory system</keyword>
<evidence type="ECO:0000256" key="2">
    <source>
        <dbReference type="ARBA" id="ARBA00012438"/>
    </source>
</evidence>
<comment type="catalytic activity">
    <reaction evidence="1">
        <text>ATP + protein L-histidine = ADP + protein N-phospho-L-histidine.</text>
        <dbReference type="EC" id="2.7.13.3"/>
    </reaction>
</comment>
<reference evidence="11 12" key="1">
    <citation type="submission" date="2017-10" db="EMBL/GenBank/DDBJ databases">
        <title>Novel microbial diversity and functional potential in the marine mammal oral microbiome.</title>
        <authorList>
            <person name="Dudek N.K."/>
            <person name="Sun C.L."/>
            <person name="Burstein D."/>
            <person name="Kantor R.S."/>
            <person name="Aliaga Goltsman D.S."/>
            <person name="Bik E.M."/>
            <person name="Thomas B.C."/>
            <person name="Banfield J.F."/>
            <person name="Relman D.A."/>
        </authorList>
    </citation>
    <scope>NUCLEOTIDE SEQUENCE [LARGE SCALE GENOMIC DNA]</scope>
    <source>
        <strain evidence="11">DOLJORAL78_50_517</strain>
    </source>
</reference>
<evidence type="ECO:0000256" key="1">
    <source>
        <dbReference type="ARBA" id="ARBA00000085"/>
    </source>
</evidence>
<evidence type="ECO:0000256" key="4">
    <source>
        <dbReference type="ARBA" id="ARBA00022679"/>
    </source>
</evidence>
<feature type="domain" description="Histidine kinase" evidence="10">
    <location>
        <begin position="491"/>
        <end position="708"/>
    </location>
</feature>
<dbReference type="GO" id="GO:0000155">
    <property type="term" value="F:phosphorelay sensor kinase activity"/>
    <property type="evidence" value="ECO:0007669"/>
    <property type="project" value="InterPro"/>
</dbReference>
<comment type="caution">
    <text evidence="11">The sequence shown here is derived from an EMBL/GenBank/DDBJ whole genome shotgun (WGS) entry which is preliminary data.</text>
</comment>
<dbReference type="SMART" id="SM00388">
    <property type="entry name" value="HisKA"/>
    <property type="match status" value="1"/>
</dbReference>
<dbReference type="Gene3D" id="3.30.565.10">
    <property type="entry name" value="Histidine kinase-like ATPase, C-terminal domain"/>
    <property type="match status" value="1"/>
</dbReference>
<evidence type="ECO:0000256" key="6">
    <source>
        <dbReference type="ARBA" id="ARBA00022777"/>
    </source>
</evidence>
<sequence>MAGCGGDGVVWCSTRSNKHPIPLMASIPSMANIPLHRGASLMNRSISSAWKSNRYRTHRLRILPSLKHIAYRERYCYWNSSGYLIRQKIYAEQVQLLYAQAPLGTVTSLLIAPLLVWVMWPLIPHVILLIWLVLLESTILARLVLIASFRYRSHLDTDISPWAGRYTWACAATGVVWGGSVVLLIFSPSVVYDTFIALILGGVLMGGVLTMTPVLATYTAYAIPLTLPPMIWFLMQHDSLRITMGATGILYLLLALGTAYRYHKMLVCSLRLAQENLDLACSFSDSKEQVEESNRRLAEKQTALEDSVAAMRELYRVISISYRRPSEQIQAMLKMGCQRFGLGIGILSRVVESRYEVIQVRSPDHQIARGDVFDLKETYCFETLSSQAAQGFECAAVCGWCRHPGYHKLKLKAYLGVPVRVNGEVYGTLSFSDFRPRSTTFSTVDFELLQLMAEWVSGALEQECMALAVQQQQSLLAHASRLSILGEMASGLVHEINQPITAINLYSEACLEQLRGSLNEVGAISELIEKIAAQSTRAGNIIQHIRHFSRYGKAQYIVSRVDELLAEIIDLLELETSRHDIYLHYECAANLPMVRVDRLQVQQVICNLLRNAMDAMKGRKDARDIFISAQLASDDAVIEIAVRDHGSGLKAVNLDQILRPFFTTKSEGLGLGLPISQSIIEAHGGRLWATANEGDCGATFHFTLPVVALHGCWASDRKAVRKPSSQAMVARQSWLI</sequence>
<dbReference type="Proteomes" id="UP000229278">
    <property type="component" value="Unassembled WGS sequence"/>
</dbReference>
<dbReference type="InterPro" id="IPR005467">
    <property type="entry name" value="His_kinase_dom"/>
</dbReference>
<feature type="transmembrane region" description="Helical" evidence="9">
    <location>
        <begin position="195"/>
        <end position="221"/>
    </location>
</feature>
<gene>
    <name evidence="11" type="ORF">CSA09_02800</name>
</gene>
<evidence type="ECO:0000256" key="7">
    <source>
        <dbReference type="ARBA" id="ARBA00022840"/>
    </source>
</evidence>
<accession>A0A2G6PF90</accession>
<keyword evidence="7" id="KW-0067">ATP-binding</keyword>
<dbReference type="SUPFAM" id="SSF55781">
    <property type="entry name" value="GAF domain-like"/>
    <property type="match status" value="1"/>
</dbReference>
<name>A0A2G6PF90_9GAMM</name>
<dbReference type="Pfam" id="PF02518">
    <property type="entry name" value="HATPase_c"/>
    <property type="match status" value="1"/>
</dbReference>
<keyword evidence="9" id="KW-0812">Transmembrane</keyword>
<dbReference type="PRINTS" id="PR00344">
    <property type="entry name" value="BCTRLSENSOR"/>
</dbReference>
<dbReference type="CDD" id="cd00082">
    <property type="entry name" value="HisKA"/>
    <property type="match status" value="1"/>
</dbReference>
<organism evidence="11 12">
    <name type="scientific">Candidatus Contendibacter odensensis</name>
    <dbReference type="NCBI Taxonomy" id="1400860"/>
    <lineage>
        <taxon>Bacteria</taxon>
        <taxon>Pseudomonadati</taxon>
        <taxon>Pseudomonadota</taxon>
        <taxon>Gammaproteobacteria</taxon>
        <taxon>Candidatus Competibacteraceae</taxon>
        <taxon>Candidatus Contendibacter</taxon>
    </lineage>
</organism>
<dbReference type="SUPFAM" id="SSF47384">
    <property type="entry name" value="Homodimeric domain of signal transducing histidine kinase"/>
    <property type="match status" value="1"/>
</dbReference>
<dbReference type="InterPro" id="IPR036890">
    <property type="entry name" value="HATPase_C_sf"/>
</dbReference>
<proteinExistence type="predicted"/>
<dbReference type="AlphaFoldDB" id="A0A2G6PF90"/>
<keyword evidence="9" id="KW-0472">Membrane</keyword>
<dbReference type="EC" id="2.7.13.3" evidence="2"/>
<dbReference type="InterPro" id="IPR036097">
    <property type="entry name" value="HisK_dim/P_sf"/>
</dbReference>
<dbReference type="SUPFAM" id="SSF55874">
    <property type="entry name" value="ATPase domain of HSP90 chaperone/DNA topoisomerase II/histidine kinase"/>
    <property type="match status" value="1"/>
</dbReference>
<dbReference type="InterPro" id="IPR003661">
    <property type="entry name" value="HisK_dim/P_dom"/>
</dbReference>
<dbReference type="EMBL" id="PDTV01000006">
    <property type="protein sequence ID" value="PIE83227.1"/>
    <property type="molecule type" value="Genomic_DNA"/>
</dbReference>
<keyword evidence="5" id="KW-0547">Nucleotide-binding</keyword>
<dbReference type="Gene3D" id="1.10.287.130">
    <property type="match status" value="1"/>
</dbReference>
<dbReference type="Pfam" id="PF00512">
    <property type="entry name" value="HisKA"/>
    <property type="match status" value="1"/>
</dbReference>
<feature type="transmembrane region" description="Helical" evidence="9">
    <location>
        <begin position="96"/>
        <end position="120"/>
    </location>
</feature>
<dbReference type="Pfam" id="PF01590">
    <property type="entry name" value="GAF"/>
    <property type="match status" value="1"/>
</dbReference>
<dbReference type="GO" id="GO:0005524">
    <property type="term" value="F:ATP binding"/>
    <property type="evidence" value="ECO:0007669"/>
    <property type="project" value="UniProtKB-KW"/>
</dbReference>
<keyword evidence="3" id="KW-0597">Phosphoprotein</keyword>
<dbReference type="InterPro" id="IPR003018">
    <property type="entry name" value="GAF"/>
</dbReference>
<dbReference type="Gene3D" id="3.30.450.40">
    <property type="match status" value="1"/>
</dbReference>
<evidence type="ECO:0000259" key="10">
    <source>
        <dbReference type="PROSITE" id="PS50109"/>
    </source>
</evidence>
<keyword evidence="9" id="KW-1133">Transmembrane helix</keyword>
<evidence type="ECO:0000313" key="11">
    <source>
        <dbReference type="EMBL" id="PIE83227.1"/>
    </source>
</evidence>
<evidence type="ECO:0000256" key="8">
    <source>
        <dbReference type="ARBA" id="ARBA00023012"/>
    </source>
</evidence>